<reference evidence="2 3" key="1">
    <citation type="submission" date="2020-04" db="EMBL/GenBank/DDBJ databases">
        <title>Enterovirga sp. isolate from soil.</title>
        <authorList>
            <person name="Chea S."/>
            <person name="Kim D.-U."/>
        </authorList>
    </citation>
    <scope>NUCLEOTIDE SEQUENCE [LARGE SCALE GENOMIC DNA]</scope>
    <source>
        <strain evidence="2 3">DB1703</strain>
    </source>
</reference>
<dbReference type="GO" id="GO:0016791">
    <property type="term" value="F:phosphatase activity"/>
    <property type="evidence" value="ECO:0007669"/>
    <property type="project" value="TreeGrafter"/>
</dbReference>
<dbReference type="PANTHER" id="PTHR42850:SF4">
    <property type="entry name" value="ZINC-DEPENDENT ENDOPOLYPHOSPHATASE"/>
    <property type="match status" value="1"/>
</dbReference>
<comment type="caution">
    <text evidence="2">The sequence shown here is derived from an EMBL/GenBank/DDBJ whole genome shotgun (WGS) entry which is preliminary data.</text>
</comment>
<gene>
    <name evidence="2" type="ORF">HJG44_13830</name>
</gene>
<dbReference type="Gene3D" id="3.60.21.10">
    <property type="match status" value="1"/>
</dbReference>
<dbReference type="GO" id="GO:0005737">
    <property type="term" value="C:cytoplasm"/>
    <property type="evidence" value="ECO:0007669"/>
    <property type="project" value="TreeGrafter"/>
</dbReference>
<dbReference type="InterPro" id="IPR029052">
    <property type="entry name" value="Metallo-depent_PP-like"/>
</dbReference>
<protein>
    <submittedName>
        <fullName evidence="2">Serine/threonine protein phosphatase</fullName>
    </submittedName>
</protein>
<dbReference type="InterPro" id="IPR004843">
    <property type="entry name" value="Calcineurin-like_PHP"/>
</dbReference>
<dbReference type="AlphaFoldDB" id="A0A849IHQ7"/>
<feature type="domain" description="Calcineurin-like phosphoesterase" evidence="1">
    <location>
        <begin position="4"/>
        <end position="184"/>
    </location>
</feature>
<organism evidence="2 3">
    <name type="scientific">Enterovirga aerilata</name>
    <dbReference type="NCBI Taxonomy" id="2730920"/>
    <lineage>
        <taxon>Bacteria</taxon>
        <taxon>Pseudomonadati</taxon>
        <taxon>Pseudomonadota</taxon>
        <taxon>Alphaproteobacteria</taxon>
        <taxon>Hyphomicrobiales</taxon>
        <taxon>Methylobacteriaceae</taxon>
        <taxon>Enterovirga</taxon>
    </lineage>
</organism>
<accession>A0A849IHQ7</accession>
<evidence type="ECO:0000313" key="2">
    <source>
        <dbReference type="EMBL" id="NNM73463.1"/>
    </source>
</evidence>
<dbReference type="InterPro" id="IPR050126">
    <property type="entry name" value="Ap4A_hydrolase"/>
</dbReference>
<dbReference type="PANTHER" id="PTHR42850">
    <property type="entry name" value="METALLOPHOSPHOESTERASE"/>
    <property type="match status" value="1"/>
</dbReference>
<proteinExistence type="predicted"/>
<dbReference type="SUPFAM" id="SSF56300">
    <property type="entry name" value="Metallo-dependent phosphatases"/>
    <property type="match status" value="1"/>
</dbReference>
<dbReference type="CDD" id="cd00144">
    <property type="entry name" value="MPP_PPP_family"/>
    <property type="match status" value="1"/>
</dbReference>
<dbReference type="EMBL" id="JABEPP010000003">
    <property type="protein sequence ID" value="NNM73463.1"/>
    <property type="molecule type" value="Genomic_DNA"/>
</dbReference>
<dbReference type="Pfam" id="PF00149">
    <property type="entry name" value="Metallophos"/>
    <property type="match status" value="1"/>
</dbReference>
<dbReference type="GO" id="GO:0008803">
    <property type="term" value="F:bis(5'-nucleosyl)-tetraphosphatase (symmetrical) activity"/>
    <property type="evidence" value="ECO:0007669"/>
    <property type="project" value="TreeGrafter"/>
</dbReference>
<dbReference type="Proteomes" id="UP000564885">
    <property type="component" value="Unassembled WGS sequence"/>
</dbReference>
<dbReference type="RefSeq" id="WP_171219004.1">
    <property type="nucleotide sequence ID" value="NZ_JABEPP010000003.1"/>
</dbReference>
<evidence type="ECO:0000259" key="1">
    <source>
        <dbReference type="Pfam" id="PF00149"/>
    </source>
</evidence>
<sequence>MLTYAVGDIHGCLDLLVALLSRIEADAAGRRHRLVFVGDYIDRGPDSAGVIRTLRSLQAQRGGEVVCLKGNHEDLYLRSFGRPEVLRNWLYNGGDAMLASFGAGGIEEVPADVTAWIASCPVSFEDEWRYYVHAGLRPGRLLDEQSEYDRIWIRDEFLVGDHDFGKFVVHGHTPRPDGRPDLRRHRVNLDTAAVYGGRLTAARFGDEQAAPEAFLQVD</sequence>
<keyword evidence="3" id="KW-1185">Reference proteome</keyword>
<evidence type="ECO:0000313" key="3">
    <source>
        <dbReference type="Proteomes" id="UP000564885"/>
    </source>
</evidence>
<dbReference type="GO" id="GO:0110154">
    <property type="term" value="P:RNA decapping"/>
    <property type="evidence" value="ECO:0007669"/>
    <property type="project" value="TreeGrafter"/>
</dbReference>
<name>A0A849IHQ7_9HYPH</name>